<proteinExistence type="predicted"/>
<dbReference type="PATRIC" id="fig|927668.3.peg.2908"/>
<evidence type="ECO:0000313" key="2">
    <source>
        <dbReference type="Proteomes" id="UP000011201"/>
    </source>
</evidence>
<keyword evidence="2" id="KW-1185">Reference proteome</keyword>
<comment type="caution">
    <text evidence="1">The sequence shown here is derived from an EMBL/GenBank/DDBJ whole genome shotgun (WGS) entry which is preliminary data.</text>
</comment>
<gene>
    <name evidence="1" type="ORF">Pse7429DRAFT_2502</name>
</gene>
<evidence type="ECO:0000313" key="1">
    <source>
        <dbReference type="EMBL" id="ELS32324.1"/>
    </source>
</evidence>
<dbReference type="Proteomes" id="UP000011201">
    <property type="component" value="Unassembled WGS sequence"/>
</dbReference>
<reference evidence="1 2" key="1">
    <citation type="journal article" date="2013" name="Proc. Natl. Acad. Sci. U.S.A.">
        <title>Improving the coverage of the cyanobacterial phylum using diversity-driven genome sequencing.</title>
        <authorList>
            <person name="Shih P.M."/>
            <person name="Wu D."/>
            <person name="Latifi A."/>
            <person name="Axen S.D."/>
            <person name="Fewer D.P."/>
            <person name="Talla E."/>
            <person name="Calteau A."/>
            <person name="Cai F."/>
            <person name="Tandeau de Marsac N."/>
            <person name="Rippka R."/>
            <person name="Herdman M."/>
            <person name="Sivonen K."/>
            <person name="Coursin T."/>
            <person name="Laurent T."/>
            <person name="Goodwin L."/>
            <person name="Nolan M."/>
            <person name="Davenport K.W."/>
            <person name="Han C.S."/>
            <person name="Rubin E.M."/>
            <person name="Eisen J.A."/>
            <person name="Woyke T."/>
            <person name="Gugger M."/>
            <person name="Kerfeld C.A."/>
        </authorList>
    </citation>
    <scope>NUCLEOTIDE SEQUENCE [LARGE SCALE GENOMIC DNA]</scope>
    <source>
        <strain evidence="1 2">PCC 7429</strain>
    </source>
</reference>
<dbReference type="AlphaFoldDB" id="L8MZZ4"/>
<sequence length="100" mass="11080">MPKWFNTAGPCKPDIHYMLSATERLPEIKQLIAQENYFVIHAPRQVGKTTAILTLAQELTASGQYTAVMLSLEVGAAFSDDLGAAELAILGEWKQSIRFR</sequence>
<protein>
    <recommendedName>
        <fullName evidence="3">ATP-binding protein</fullName>
    </recommendedName>
</protein>
<organism evidence="1 2">
    <name type="scientific">Pseudanabaena biceps PCC 7429</name>
    <dbReference type="NCBI Taxonomy" id="927668"/>
    <lineage>
        <taxon>Bacteria</taxon>
        <taxon>Bacillati</taxon>
        <taxon>Cyanobacteriota</taxon>
        <taxon>Cyanophyceae</taxon>
        <taxon>Pseudanabaenales</taxon>
        <taxon>Pseudanabaenaceae</taxon>
        <taxon>Pseudanabaena</taxon>
    </lineage>
</organism>
<evidence type="ECO:0008006" key="3">
    <source>
        <dbReference type="Google" id="ProtNLM"/>
    </source>
</evidence>
<dbReference type="EMBL" id="ALWB01000101">
    <property type="protein sequence ID" value="ELS32324.1"/>
    <property type="molecule type" value="Genomic_DNA"/>
</dbReference>
<name>L8MZZ4_9CYAN</name>
<accession>L8MZZ4</accession>